<dbReference type="RefSeq" id="XP_001880878.1">
    <property type="nucleotide sequence ID" value="XM_001880843.1"/>
</dbReference>
<reference evidence="1 2" key="1">
    <citation type="journal article" date="2008" name="Nature">
        <title>The genome of Laccaria bicolor provides insights into mycorrhizal symbiosis.</title>
        <authorList>
            <person name="Martin F."/>
            <person name="Aerts A."/>
            <person name="Ahren D."/>
            <person name="Brun A."/>
            <person name="Danchin E.G.J."/>
            <person name="Duchaussoy F."/>
            <person name="Gibon J."/>
            <person name="Kohler A."/>
            <person name="Lindquist E."/>
            <person name="Pereda V."/>
            <person name="Salamov A."/>
            <person name="Shapiro H.J."/>
            <person name="Wuyts J."/>
            <person name="Blaudez D."/>
            <person name="Buee M."/>
            <person name="Brokstein P."/>
            <person name="Canbaeck B."/>
            <person name="Cohen D."/>
            <person name="Courty P.E."/>
            <person name="Coutinho P.M."/>
            <person name="Delaruelle C."/>
            <person name="Detter J.C."/>
            <person name="Deveau A."/>
            <person name="DiFazio S."/>
            <person name="Duplessis S."/>
            <person name="Fraissinet-Tachet L."/>
            <person name="Lucic E."/>
            <person name="Frey-Klett P."/>
            <person name="Fourrey C."/>
            <person name="Feussner I."/>
            <person name="Gay G."/>
            <person name="Grimwood J."/>
            <person name="Hoegger P.J."/>
            <person name="Jain P."/>
            <person name="Kilaru S."/>
            <person name="Labbe J."/>
            <person name="Lin Y.C."/>
            <person name="Legue V."/>
            <person name="Le Tacon F."/>
            <person name="Marmeisse R."/>
            <person name="Melayah D."/>
            <person name="Montanini B."/>
            <person name="Muratet M."/>
            <person name="Nehls U."/>
            <person name="Niculita-Hirzel H."/>
            <person name="Oudot-Le Secq M.P."/>
            <person name="Peter M."/>
            <person name="Quesneville H."/>
            <person name="Rajashekar B."/>
            <person name="Reich M."/>
            <person name="Rouhier N."/>
            <person name="Schmutz J."/>
            <person name="Yin T."/>
            <person name="Chalot M."/>
            <person name="Henrissat B."/>
            <person name="Kuees U."/>
            <person name="Lucas S."/>
            <person name="Van de Peer Y."/>
            <person name="Podila G.K."/>
            <person name="Polle A."/>
            <person name="Pukkila P.J."/>
            <person name="Richardson P.M."/>
            <person name="Rouze P."/>
            <person name="Sanders I.R."/>
            <person name="Stajich J.E."/>
            <person name="Tunlid A."/>
            <person name="Tuskan G."/>
            <person name="Grigoriev I.V."/>
        </authorList>
    </citation>
    <scope>NUCLEOTIDE SEQUENCE [LARGE SCALE GENOMIC DNA]</scope>
    <source>
        <strain evidence="2">S238N-H82 / ATCC MYA-4686</strain>
    </source>
</reference>
<evidence type="ECO:0000313" key="2">
    <source>
        <dbReference type="Proteomes" id="UP000001194"/>
    </source>
</evidence>
<keyword evidence="2" id="KW-1185">Reference proteome</keyword>
<dbReference type="Proteomes" id="UP000001194">
    <property type="component" value="Unassembled WGS sequence"/>
</dbReference>
<sequence>MSRYNLRAHPSAVVSASLITDITGMRASPPHLTDTSLSSLSLANVSLSAASAAHLTVEPSDVHVVSTEEKFFEPRHDVSTDNPFVEKITWSVPEPNKTVRVSFDYASLYDDFKECLIQ</sequence>
<protein>
    <submittedName>
        <fullName evidence="1">Predicted protein</fullName>
    </submittedName>
</protein>
<name>B0D9V8_LACBS</name>
<organism evidence="2">
    <name type="scientific">Laccaria bicolor (strain S238N-H82 / ATCC MYA-4686)</name>
    <name type="common">Bicoloured deceiver</name>
    <name type="synonym">Laccaria laccata var. bicolor</name>
    <dbReference type="NCBI Taxonomy" id="486041"/>
    <lineage>
        <taxon>Eukaryota</taxon>
        <taxon>Fungi</taxon>
        <taxon>Dikarya</taxon>
        <taxon>Basidiomycota</taxon>
        <taxon>Agaricomycotina</taxon>
        <taxon>Agaricomycetes</taxon>
        <taxon>Agaricomycetidae</taxon>
        <taxon>Agaricales</taxon>
        <taxon>Agaricineae</taxon>
        <taxon>Hydnangiaceae</taxon>
        <taxon>Laccaria</taxon>
    </lineage>
</organism>
<dbReference type="GeneID" id="6076565"/>
<gene>
    <name evidence="1" type="ORF">LACBIDRAFT_326846</name>
</gene>
<dbReference type="KEGG" id="lbc:LACBIDRAFT_326846"/>
<evidence type="ECO:0000313" key="1">
    <source>
        <dbReference type="EMBL" id="EDR08653.1"/>
    </source>
</evidence>
<dbReference type="HOGENOM" id="CLU_2073566_0_0_1"/>
<proteinExistence type="predicted"/>
<dbReference type="EMBL" id="DS547101">
    <property type="protein sequence ID" value="EDR08653.1"/>
    <property type="molecule type" value="Genomic_DNA"/>
</dbReference>
<dbReference type="AlphaFoldDB" id="B0D9V8"/>
<dbReference type="InParanoid" id="B0D9V8"/>
<accession>B0D9V8</accession>